<sequence>MYMYFFISLAVGFLSGMCVHAATIIFRSERRDALLQEKIRSTVLVGLLWSIAFLTISSIVYLKENAIQQSQLLALILKIGIGLPLISIIFELCYSAVRNHPE</sequence>
<keyword evidence="1" id="KW-1133">Transmembrane helix</keyword>
<dbReference type="AlphaFoldDB" id="A0A6M0RX01"/>
<evidence type="ECO:0000313" key="3">
    <source>
        <dbReference type="Proteomes" id="UP000481033"/>
    </source>
</evidence>
<accession>A0A6M0RX01</accession>
<dbReference type="EMBL" id="QXHD01000004">
    <property type="protein sequence ID" value="NEZ60757.1"/>
    <property type="molecule type" value="Genomic_DNA"/>
</dbReference>
<proteinExistence type="predicted"/>
<feature type="transmembrane region" description="Helical" evidence="1">
    <location>
        <begin position="45"/>
        <end position="62"/>
    </location>
</feature>
<reference evidence="2 3" key="1">
    <citation type="journal article" date="2020" name="Microb. Ecol.">
        <title>Ecogenomics of the Marine Benthic Filamentous Cyanobacterium Adonisia.</title>
        <authorList>
            <person name="Walter J.M."/>
            <person name="Coutinho F.H."/>
            <person name="Leomil L."/>
            <person name="Hargreaves P.I."/>
            <person name="Campeao M.E."/>
            <person name="Vieira V.V."/>
            <person name="Silva B.S."/>
            <person name="Fistarol G.O."/>
            <person name="Salomon P.S."/>
            <person name="Sawabe T."/>
            <person name="Mino S."/>
            <person name="Hosokawa M."/>
            <person name="Miyashita H."/>
            <person name="Maruyama F."/>
            <person name="van Verk M.C."/>
            <person name="Dutilh B.E."/>
            <person name="Thompson C.C."/>
            <person name="Thompson F.L."/>
        </authorList>
    </citation>
    <scope>NUCLEOTIDE SEQUENCE [LARGE SCALE GENOMIC DNA]</scope>
    <source>
        <strain evidence="2 3">CCMR0081</strain>
    </source>
</reference>
<keyword evidence="1" id="KW-0812">Transmembrane</keyword>
<evidence type="ECO:0000313" key="2">
    <source>
        <dbReference type="EMBL" id="NEZ60757.1"/>
    </source>
</evidence>
<gene>
    <name evidence="2" type="ORF">DXZ20_34975</name>
</gene>
<keyword evidence="3" id="KW-1185">Reference proteome</keyword>
<comment type="caution">
    <text evidence="2">The sequence shown here is derived from an EMBL/GenBank/DDBJ whole genome shotgun (WGS) entry which is preliminary data.</text>
</comment>
<name>A0A6M0RX01_9CYAN</name>
<feature type="transmembrane region" description="Helical" evidence="1">
    <location>
        <begin position="74"/>
        <end position="97"/>
    </location>
</feature>
<keyword evidence="1" id="KW-0472">Membrane</keyword>
<dbReference type="Proteomes" id="UP000481033">
    <property type="component" value="Unassembled WGS sequence"/>
</dbReference>
<protein>
    <submittedName>
        <fullName evidence="2">Uncharacterized protein</fullName>
    </submittedName>
</protein>
<organism evidence="2 3">
    <name type="scientific">Adonisia turfae CCMR0081</name>
    <dbReference type="NCBI Taxonomy" id="2292702"/>
    <lineage>
        <taxon>Bacteria</taxon>
        <taxon>Bacillati</taxon>
        <taxon>Cyanobacteriota</taxon>
        <taxon>Adonisia</taxon>
        <taxon>Adonisia turfae</taxon>
    </lineage>
</organism>
<evidence type="ECO:0000256" key="1">
    <source>
        <dbReference type="SAM" id="Phobius"/>
    </source>
</evidence>